<dbReference type="Gene3D" id="3.40.640.10">
    <property type="entry name" value="Type I PLP-dependent aspartate aminotransferase-like (Major domain)"/>
    <property type="match status" value="1"/>
</dbReference>
<dbReference type="InterPro" id="IPR015424">
    <property type="entry name" value="PyrdxlP-dep_Trfase"/>
</dbReference>
<proteinExistence type="inferred from homology"/>
<evidence type="ECO:0000256" key="3">
    <source>
        <dbReference type="ARBA" id="ARBA00011881"/>
    </source>
</evidence>
<dbReference type="Pfam" id="PF01212">
    <property type="entry name" value="Beta_elim_lyase"/>
    <property type="match status" value="1"/>
</dbReference>
<dbReference type="InterPro" id="IPR015421">
    <property type="entry name" value="PyrdxlP-dep_Trfase_major"/>
</dbReference>
<evidence type="ECO:0000256" key="2">
    <source>
        <dbReference type="ARBA" id="ARBA00009721"/>
    </source>
</evidence>
<dbReference type="PANTHER" id="PTHR32325">
    <property type="entry name" value="BETA-ELIMINATING LYASE-LIKE PROTEIN-RELATED"/>
    <property type="match status" value="1"/>
</dbReference>
<dbReference type="InterPro" id="IPR001597">
    <property type="entry name" value="ArAA_b-elim_lyase/Thr_aldolase"/>
</dbReference>
<keyword evidence="4" id="KW-0663">Pyridoxal phosphate</keyword>
<dbReference type="EC" id="4.1.99.1" evidence="6"/>
<dbReference type="GO" id="GO:0009034">
    <property type="term" value="F:tryptophanase activity"/>
    <property type="evidence" value="ECO:0007669"/>
    <property type="project" value="UniProtKB-EC"/>
</dbReference>
<comment type="similarity">
    <text evidence="2">Belongs to the beta-eliminating lyase family.</text>
</comment>
<evidence type="ECO:0000256" key="1">
    <source>
        <dbReference type="ARBA" id="ARBA00001933"/>
    </source>
</evidence>
<evidence type="ECO:0000259" key="5">
    <source>
        <dbReference type="Pfam" id="PF01212"/>
    </source>
</evidence>
<dbReference type="AlphaFoldDB" id="A0A377B480"/>
<evidence type="ECO:0000313" key="6">
    <source>
        <dbReference type="EMBL" id="STL46129.1"/>
    </source>
</evidence>
<dbReference type="EMBL" id="UGED01000008">
    <property type="protein sequence ID" value="STL46129.1"/>
    <property type="molecule type" value="Genomic_DNA"/>
</dbReference>
<gene>
    <name evidence="6" type="primary">tnaA_3</name>
    <name evidence="6" type="ORF">NCTC9962_03144</name>
</gene>
<organism evidence="6 7">
    <name type="scientific">Escherichia coli</name>
    <dbReference type="NCBI Taxonomy" id="562"/>
    <lineage>
        <taxon>Bacteria</taxon>
        <taxon>Pseudomonadati</taxon>
        <taxon>Pseudomonadota</taxon>
        <taxon>Gammaproteobacteria</taxon>
        <taxon>Enterobacterales</taxon>
        <taxon>Enterobacteriaceae</taxon>
        <taxon>Escherichia</taxon>
    </lineage>
</organism>
<comment type="cofactor">
    <cofactor evidence="1">
        <name>pyridoxal 5'-phosphate</name>
        <dbReference type="ChEBI" id="CHEBI:597326"/>
    </cofactor>
</comment>
<evidence type="ECO:0000256" key="4">
    <source>
        <dbReference type="ARBA" id="ARBA00022898"/>
    </source>
</evidence>
<protein>
    <submittedName>
        <fullName evidence="6">Tryptophanase</fullName>
        <ecNumber evidence="6">4.1.99.1</ecNumber>
    </submittedName>
</protein>
<dbReference type="Proteomes" id="UP000254052">
    <property type="component" value="Unassembled WGS sequence"/>
</dbReference>
<feature type="domain" description="Aromatic amino acid beta-eliminating lyase/threonine aldolase" evidence="5">
    <location>
        <begin position="18"/>
        <end position="127"/>
    </location>
</feature>
<dbReference type="Gene3D" id="3.90.1150.10">
    <property type="entry name" value="Aspartate Aminotransferase, domain 1"/>
    <property type="match status" value="1"/>
</dbReference>
<dbReference type="InterPro" id="IPR015422">
    <property type="entry name" value="PyrdxlP-dep_Trfase_small"/>
</dbReference>
<sequence>MLKNAYFIKQREAEYKDWTIEQITRETYKYADMLAMSAKKDAMVPMGGLLCMKDDSFFDVYTECRTLCVVQEGFPTYGGLEGGAMERLAVGLYDGMNLDWLAYRIAQVQYLVDGLEEIGVVCQQAGVTRHSLMPVNCCRISRQTSSRHRRWPASCIKSPVSVR</sequence>
<dbReference type="PANTHER" id="PTHR32325:SF4">
    <property type="entry name" value="TRYPTOPHANASE"/>
    <property type="match status" value="1"/>
</dbReference>
<name>A0A377B480_ECOLX</name>
<keyword evidence="6" id="KW-0456">Lyase</keyword>
<reference evidence="6 7" key="1">
    <citation type="submission" date="2018-06" db="EMBL/GenBank/DDBJ databases">
        <authorList>
            <consortium name="Pathogen Informatics"/>
            <person name="Doyle S."/>
        </authorList>
    </citation>
    <scope>NUCLEOTIDE SEQUENCE [LARGE SCALE GENOMIC DNA]</scope>
    <source>
        <strain evidence="6 7">NCTC9962</strain>
    </source>
</reference>
<dbReference type="SUPFAM" id="SSF53383">
    <property type="entry name" value="PLP-dependent transferases"/>
    <property type="match status" value="1"/>
</dbReference>
<dbReference type="InterPro" id="IPR018176">
    <property type="entry name" value="Tryptophanase_CS"/>
</dbReference>
<comment type="subunit">
    <text evidence="3">Homotetramer.</text>
</comment>
<evidence type="ECO:0000313" key="7">
    <source>
        <dbReference type="Proteomes" id="UP000254052"/>
    </source>
</evidence>
<dbReference type="PROSITE" id="PS00853">
    <property type="entry name" value="BETA_ELIM_LYASE"/>
    <property type="match status" value="1"/>
</dbReference>
<accession>A0A377B480</accession>